<evidence type="ECO:0000256" key="12">
    <source>
        <dbReference type="ARBA" id="ARBA00023033"/>
    </source>
</evidence>
<reference evidence="17" key="1">
    <citation type="submission" date="2021-12" db="EMBL/GenBank/DDBJ databases">
        <authorList>
            <person name="Martin H S."/>
        </authorList>
    </citation>
    <scope>NUCLEOTIDE SEQUENCE</scope>
</reference>
<keyword evidence="13" id="KW-0472">Membrane</keyword>
<evidence type="ECO:0000256" key="15">
    <source>
        <dbReference type="PIRSR" id="PIRSR602401-1"/>
    </source>
</evidence>
<sequence>MILQLVSILIVCLAAFVYIKWKRVKNYWAIRNVPHLPPNPILGSLTFLMKENPGKWIRRMRDHFQCPYIGIWLFWRPGLLINSPEIAKNILVRDFSNFRDRFLSSGETDPIGHLNVFTVNDPIWTSIRRNLTVVFTAAKLRCLQGYIHLKSQQIVQRIANEAYEINDLKGMYTDYTTDVIGTSAFGVESNATLTSKGALRDVTKEFSTFRLHRSLSWFSIFFFPELVTFFRFKFFPQSSEQYFKKIFHTIVTQREAAPEDRSYQDLLDLLLKIKKDSKLTGEEYSDDLILAQAAIFLLGGYETTGTTLTYATYEIAHQPETQEKVYQELLEAKEQNGGEEFESQTLAELPFLNCVLKETLRKYPIMGWLDRIAASDYRIDDSLTIPAGTVVYVNATGMHYDPKYFPDPDIFNPDRFLPENEKDIEPYSYLPFGEGPRFCIGKRFGLMAARFALASVILNYKIHKVPNTPKPNDIKIDTWGLFYLPGEPMRVEFEPRQT</sequence>
<dbReference type="PROSITE" id="PS00086">
    <property type="entry name" value="CYTOCHROME_P450"/>
    <property type="match status" value="1"/>
</dbReference>
<dbReference type="GO" id="GO:0016712">
    <property type="term" value="F:oxidoreductase activity, acting on paired donors, with incorporation or reduction of molecular oxygen, reduced flavin or flavoprotein as one donor, and incorporation of one atom of oxygen"/>
    <property type="evidence" value="ECO:0007669"/>
    <property type="project" value="UniProtKB-EC"/>
</dbReference>
<dbReference type="InterPro" id="IPR050476">
    <property type="entry name" value="Insect_CytP450_Detox"/>
</dbReference>
<keyword evidence="10 16" id="KW-0560">Oxidoreductase</keyword>
<evidence type="ECO:0000256" key="8">
    <source>
        <dbReference type="ARBA" id="ARBA00022824"/>
    </source>
</evidence>
<dbReference type="PANTHER" id="PTHR24292">
    <property type="entry name" value="CYTOCHROME P450"/>
    <property type="match status" value="1"/>
</dbReference>
<dbReference type="InterPro" id="IPR002401">
    <property type="entry name" value="Cyt_P450_E_grp-I"/>
</dbReference>
<evidence type="ECO:0000256" key="3">
    <source>
        <dbReference type="ARBA" id="ARBA00004406"/>
    </source>
</evidence>
<comment type="catalytic activity">
    <reaction evidence="14">
        <text>an organic molecule + reduced [NADPH--hemoprotein reductase] + O2 = an alcohol + oxidized [NADPH--hemoprotein reductase] + H2O + H(+)</text>
        <dbReference type="Rhea" id="RHEA:17149"/>
        <dbReference type="Rhea" id="RHEA-COMP:11964"/>
        <dbReference type="Rhea" id="RHEA-COMP:11965"/>
        <dbReference type="ChEBI" id="CHEBI:15377"/>
        <dbReference type="ChEBI" id="CHEBI:15378"/>
        <dbReference type="ChEBI" id="CHEBI:15379"/>
        <dbReference type="ChEBI" id="CHEBI:30879"/>
        <dbReference type="ChEBI" id="CHEBI:57618"/>
        <dbReference type="ChEBI" id="CHEBI:58210"/>
        <dbReference type="ChEBI" id="CHEBI:142491"/>
        <dbReference type="EC" id="1.14.14.1"/>
    </reaction>
</comment>
<dbReference type="Proteomes" id="UP000838878">
    <property type="component" value="Chromosome 5"/>
</dbReference>
<dbReference type="GO" id="GO:0020037">
    <property type="term" value="F:heme binding"/>
    <property type="evidence" value="ECO:0007669"/>
    <property type="project" value="InterPro"/>
</dbReference>
<evidence type="ECO:0000256" key="2">
    <source>
        <dbReference type="ARBA" id="ARBA00004174"/>
    </source>
</evidence>
<dbReference type="InterPro" id="IPR036396">
    <property type="entry name" value="Cyt_P450_sf"/>
</dbReference>
<dbReference type="Gene3D" id="1.10.630.10">
    <property type="entry name" value="Cytochrome P450"/>
    <property type="match status" value="1"/>
</dbReference>
<evidence type="ECO:0000256" key="1">
    <source>
        <dbReference type="ARBA" id="ARBA00001971"/>
    </source>
</evidence>
<evidence type="ECO:0000256" key="4">
    <source>
        <dbReference type="ARBA" id="ARBA00010617"/>
    </source>
</evidence>
<dbReference type="EMBL" id="OV170225">
    <property type="protein sequence ID" value="CAH0725142.1"/>
    <property type="molecule type" value="Genomic_DNA"/>
</dbReference>
<comment type="subcellular location">
    <subcellularLocation>
        <location evidence="3">Endoplasmic reticulum membrane</location>
        <topology evidence="3">Peripheral membrane protein</topology>
    </subcellularLocation>
    <subcellularLocation>
        <location evidence="2">Microsome membrane</location>
        <topology evidence="2">Peripheral membrane protein</topology>
    </subcellularLocation>
</comment>
<evidence type="ECO:0000256" key="6">
    <source>
        <dbReference type="ARBA" id="ARBA00022617"/>
    </source>
</evidence>
<evidence type="ECO:0000256" key="16">
    <source>
        <dbReference type="RuleBase" id="RU000461"/>
    </source>
</evidence>
<evidence type="ECO:0000256" key="11">
    <source>
        <dbReference type="ARBA" id="ARBA00023004"/>
    </source>
</evidence>
<name>A0A8J9W3K2_9NEOP</name>
<organism evidence="17 18">
    <name type="scientific">Brenthis ino</name>
    <name type="common">lesser marbled fritillary</name>
    <dbReference type="NCBI Taxonomy" id="405034"/>
    <lineage>
        <taxon>Eukaryota</taxon>
        <taxon>Metazoa</taxon>
        <taxon>Ecdysozoa</taxon>
        <taxon>Arthropoda</taxon>
        <taxon>Hexapoda</taxon>
        <taxon>Insecta</taxon>
        <taxon>Pterygota</taxon>
        <taxon>Neoptera</taxon>
        <taxon>Endopterygota</taxon>
        <taxon>Lepidoptera</taxon>
        <taxon>Glossata</taxon>
        <taxon>Ditrysia</taxon>
        <taxon>Papilionoidea</taxon>
        <taxon>Nymphalidae</taxon>
        <taxon>Heliconiinae</taxon>
        <taxon>Argynnini</taxon>
        <taxon>Brenthis</taxon>
    </lineage>
</organism>
<comment type="cofactor">
    <cofactor evidence="1 15">
        <name>heme</name>
        <dbReference type="ChEBI" id="CHEBI:30413"/>
    </cofactor>
</comment>
<dbReference type="CDD" id="cd11056">
    <property type="entry name" value="CYP6-like"/>
    <property type="match status" value="1"/>
</dbReference>
<keyword evidence="18" id="KW-1185">Reference proteome</keyword>
<dbReference type="PANTHER" id="PTHR24292:SF45">
    <property type="entry name" value="CYTOCHROME P450 6G1-RELATED"/>
    <property type="match status" value="1"/>
</dbReference>
<keyword evidence="9" id="KW-0492">Microsome</keyword>
<dbReference type="GO" id="GO:0005789">
    <property type="term" value="C:endoplasmic reticulum membrane"/>
    <property type="evidence" value="ECO:0007669"/>
    <property type="project" value="UniProtKB-SubCell"/>
</dbReference>
<dbReference type="OrthoDB" id="2789670at2759"/>
<proteinExistence type="inferred from homology"/>
<evidence type="ECO:0000256" key="9">
    <source>
        <dbReference type="ARBA" id="ARBA00022848"/>
    </source>
</evidence>
<dbReference type="GO" id="GO:0005506">
    <property type="term" value="F:iron ion binding"/>
    <property type="evidence" value="ECO:0007669"/>
    <property type="project" value="InterPro"/>
</dbReference>
<evidence type="ECO:0000256" key="13">
    <source>
        <dbReference type="ARBA" id="ARBA00023136"/>
    </source>
</evidence>
<evidence type="ECO:0000256" key="14">
    <source>
        <dbReference type="ARBA" id="ARBA00047827"/>
    </source>
</evidence>
<gene>
    <name evidence="17" type="ORF">BINO364_LOCUS10756</name>
</gene>
<dbReference type="SUPFAM" id="SSF48264">
    <property type="entry name" value="Cytochrome P450"/>
    <property type="match status" value="1"/>
</dbReference>
<evidence type="ECO:0000256" key="10">
    <source>
        <dbReference type="ARBA" id="ARBA00023002"/>
    </source>
</evidence>
<dbReference type="Pfam" id="PF00067">
    <property type="entry name" value="p450"/>
    <property type="match status" value="1"/>
</dbReference>
<evidence type="ECO:0000313" key="17">
    <source>
        <dbReference type="EMBL" id="CAH0725142.1"/>
    </source>
</evidence>
<keyword evidence="12 16" id="KW-0503">Monooxygenase</keyword>
<feature type="non-terminal residue" evidence="17">
    <location>
        <position position="498"/>
    </location>
</feature>
<accession>A0A8J9W3K2</accession>
<evidence type="ECO:0000256" key="5">
    <source>
        <dbReference type="ARBA" id="ARBA00012109"/>
    </source>
</evidence>
<keyword evidence="6 15" id="KW-0349">Heme</keyword>
<evidence type="ECO:0000256" key="7">
    <source>
        <dbReference type="ARBA" id="ARBA00022723"/>
    </source>
</evidence>
<keyword evidence="11 15" id="KW-0408">Iron</keyword>
<dbReference type="PRINTS" id="PR00463">
    <property type="entry name" value="EP450I"/>
</dbReference>
<dbReference type="PRINTS" id="PR00385">
    <property type="entry name" value="P450"/>
</dbReference>
<keyword evidence="8" id="KW-0256">Endoplasmic reticulum</keyword>
<dbReference type="EC" id="1.14.14.1" evidence="5"/>
<protein>
    <recommendedName>
        <fullName evidence="5">unspecific monooxygenase</fullName>
        <ecNumber evidence="5">1.14.14.1</ecNumber>
    </recommendedName>
</protein>
<dbReference type="AlphaFoldDB" id="A0A8J9W3K2"/>
<keyword evidence="7 15" id="KW-0479">Metal-binding</keyword>
<comment type="similarity">
    <text evidence="4 16">Belongs to the cytochrome P450 family.</text>
</comment>
<feature type="binding site" description="axial binding residue" evidence="15">
    <location>
        <position position="439"/>
    </location>
    <ligand>
        <name>heme</name>
        <dbReference type="ChEBI" id="CHEBI:30413"/>
    </ligand>
    <ligandPart>
        <name>Fe</name>
        <dbReference type="ChEBI" id="CHEBI:18248"/>
    </ligandPart>
</feature>
<dbReference type="InterPro" id="IPR017972">
    <property type="entry name" value="Cyt_P450_CS"/>
</dbReference>
<evidence type="ECO:0000313" key="18">
    <source>
        <dbReference type="Proteomes" id="UP000838878"/>
    </source>
</evidence>
<dbReference type="InterPro" id="IPR001128">
    <property type="entry name" value="Cyt_P450"/>
</dbReference>
<dbReference type="FunFam" id="1.10.630.10:FF:000182">
    <property type="entry name" value="Cytochrome P450 3A4"/>
    <property type="match status" value="1"/>
</dbReference>